<keyword evidence="3" id="KW-1185">Reference proteome</keyword>
<dbReference type="PANTHER" id="PTHR13318">
    <property type="entry name" value="PARTNER OF PAIRED, ISOFORM B-RELATED"/>
    <property type="match status" value="1"/>
</dbReference>
<organism evidence="2 3">
    <name type="scientific">Chytriomyces confervae</name>
    <dbReference type="NCBI Taxonomy" id="246404"/>
    <lineage>
        <taxon>Eukaryota</taxon>
        <taxon>Fungi</taxon>
        <taxon>Fungi incertae sedis</taxon>
        <taxon>Chytridiomycota</taxon>
        <taxon>Chytridiomycota incertae sedis</taxon>
        <taxon>Chytridiomycetes</taxon>
        <taxon>Chytridiales</taxon>
        <taxon>Chytriomycetaceae</taxon>
        <taxon>Chytriomyces</taxon>
    </lineage>
</organism>
<comment type="caution">
    <text evidence="2">The sequence shown here is derived from an EMBL/GenBank/DDBJ whole genome shotgun (WGS) entry which is preliminary data.</text>
</comment>
<dbReference type="InterPro" id="IPR036047">
    <property type="entry name" value="F-box-like_dom_sf"/>
</dbReference>
<dbReference type="GO" id="GO:0019005">
    <property type="term" value="C:SCF ubiquitin ligase complex"/>
    <property type="evidence" value="ECO:0007669"/>
    <property type="project" value="TreeGrafter"/>
</dbReference>
<dbReference type="OrthoDB" id="550575at2759"/>
<gene>
    <name evidence="2" type="ORF">CcCBS67573_g08113</name>
</gene>
<dbReference type="SUPFAM" id="SSF52047">
    <property type="entry name" value="RNI-like"/>
    <property type="match status" value="1"/>
</dbReference>
<evidence type="ECO:0000313" key="2">
    <source>
        <dbReference type="EMBL" id="TPX65448.1"/>
    </source>
</evidence>
<name>A0A507EQJ7_9FUNG</name>
<evidence type="ECO:0000313" key="3">
    <source>
        <dbReference type="Proteomes" id="UP000320333"/>
    </source>
</evidence>
<dbReference type="InterPro" id="IPR006553">
    <property type="entry name" value="Leu-rich_rpt_Cys-con_subtyp"/>
</dbReference>
<dbReference type="AlphaFoldDB" id="A0A507EQJ7"/>
<dbReference type="SMART" id="SM00367">
    <property type="entry name" value="LRR_CC"/>
    <property type="match status" value="8"/>
</dbReference>
<accession>A0A507EQJ7</accession>
<dbReference type="GO" id="GO:0031146">
    <property type="term" value="P:SCF-dependent proteasomal ubiquitin-dependent protein catabolic process"/>
    <property type="evidence" value="ECO:0007669"/>
    <property type="project" value="TreeGrafter"/>
</dbReference>
<dbReference type="STRING" id="246404.A0A507EQJ7"/>
<evidence type="ECO:0000256" key="1">
    <source>
        <dbReference type="SAM" id="MobiDB-lite"/>
    </source>
</evidence>
<dbReference type="EMBL" id="QEAP01000487">
    <property type="protein sequence ID" value="TPX65448.1"/>
    <property type="molecule type" value="Genomic_DNA"/>
</dbReference>
<feature type="compositionally biased region" description="Polar residues" evidence="1">
    <location>
        <begin position="33"/>
        <end position="43"/>
    </location>
</feature>
<dbReference type="Proteomes" id="UP000320333">
    <property type="component" value="Unassembled WGS sequence"/>
</dbReference>
<evidence type="ECO:0008006" key="4">
    <source>
        <dbReference type="Google" id="ProtNLM"/>
    </source>
</evidence>
<protein>
    <recommendedName>
        <fullName evidence="4">F-box domain-containing protein</fullName>
    </recommendedName>
</protein>
<dbReference type="InterPro" id="IPR032675">
    <property type="entry name" value="LRR_dom_sf"/>
</dbReference>
<proteinExistence type="predicted"/>
<sequence length="540" mass="58849">MQMDTLSSLFSLGYRRRAAKRVERAESLEQPEPVNQAQDSTGPSPFDSLPVEVQLRVFAFCCDGGNDLKMLGRLAKVSCSWNALSRSGDLITFISMARKDKVQVLATLAQRSGGFLRHLDLRGCTNMSSSYIKQIPTVCPNIRFLNLSRCNSITSAQLISVIRRLPFLTHVDLSGLRCTSDITLDILSRPGKLVSLDVSYCRKVKASGLKLVVDRCKNLASLYLSGLGIANDSLLAAMSHLSSLQQLDIAESDDVTSRGLQLAFLEPSTHSQFLALVPSYTDTEEDMHLPAPPMKFMPALTQMTNINLSNLSLAVTDDVFTVLAWSTPNLRSIICRNALTLTDAGVSRLAEGCIQLENVDLGGCVLVGDAGLLALGLCCGKKLSVVRAPFCPRISSEGVRVLLSLCVLLTTLTLDSCAGIDDALLKMLEHDPCPALHTLDLYGCSTSITQAGIARALAAVNKPIVQQQQLIHPHRTLIRRGSVDSDMTLTELNDRISAIKLYSKREKELVIRTDSASVFNQVFGRRASTSGLMDILFRAF</sequence>
<feature type="region of interest" description="Disordered" evidence="1">
    <location>
        <begin position="23"/>
        <end position="45"/>
    </location>
</feature>
<dbReference type="SUPFAM" id="SSF81383">
    <property type="entry name" value="F-box domain"/>
    <property type="match status" value="1"/>
</dbReference>
<reference evidence="2 3" key="1">
    <citation type="journal article" date="2019" name="Sci. Rep.">
        <title>Comparative genomics of chytrid fungi reveal insights into the obligate biotrophic and pathogenic lifestyle of Synchytrium endobioticum.</title>
        <authorList>
            <person name="van de Vossenberg B.T.L.H."/>
            <person name="Warris S."/>
            <person name="Nguyen H.D.T."/>
            <person name="van Gent-Pelzer M.P.E."/>
            <person name="Joly D.L."/>
            <person name="van de Geest H.C."/>
            <person name="Bonants P.J.M."/>
            <person name="Smith D.S."/>
            <person name="Levesque C.A."/>
            <person name="van der Lee T.A.J."/>
        </authorList>
    </citation>
    <scope>NUCLEOTIDE SEQUENCE [LARGE SCALE GENOMIC DNA]</scope>
    <source>
        <strain evidence="2 3">CBS 675.73</strain>
    </source>
</reference>
<dbReference type="Gene3D" id="3.80.10.10">
    <property type="entry name" value="Ribonuclease Inhibitor"/>
    <property type="match status" value="2"/>
</dbReference>